<keyword evidence="3" id="KW-1185">Reference proteome</keyword>
<organism evidence="2 3">
    <name type="scientific">Phytophthora boehmeriae</name>
    <dbReference type="NCBI Taxonomy" id="109152"/>
    <lineage>
        <taxon>Eukaryota</taxon>
        <taxon>Sar</taxon>
        <taxon>Stramenopiles</taxon>
        <taxon>Oomycota</taxon>
        <taxon>Peronosporomycetes</taxon>
        <taxon>Peronosporales</taxon>
        <taxon>Peronosporaceae</taxon>
        <taxon>Phytophthora</taxon>
    </lineage>
</organism>
<proteinExistence type="predicted"/>
<reference evidence="2" key="1">
    <citation type="submission" date="2021-02" db="EMBL/GenBank/DDBJ databases">
        <authorList>
            <person name="Palmer J.M."/>
        </authorList>
    </citation>
    <scope>NUCLEOTIDE SEQUENCE</scope>
    <source>
        <strain evidence="2">SCRP23</strain>
    </source>
</reference>
<feature type="compositionally biased region" description="Basic and acidic residues" evidence="1">
    <location>
        <begin position="383"/>
        <end position="409"/>
    </location>
</feature>
<sequence>MASKELSLTVSTGSATEALEAATSARARADDETEPLVKKRRTKNFKLREDIAKSKRTTIVNLPPFEPRSFDTWDDFIQAWTEYMGRTKTLYRRRSSSTTTYWNTKHKFKKYQVPDTFPYATMAYWCTHGCIQPSRSNGVRTHLHNRYTGCSARITADVVFEPVEGEPGKVRWFVRVRNQIAQHNHKVSDEIYNCYSNSNSVPDELLLGQQESSEQQRADTEESDFEPSVRVLRELVPSMGVDGAVPGLMLKEVLASEQKINMVTSELQPIIDELRNTSSRVIHKRLQDVSEIVAHLLGKWHQDRAAEEAAQIHAVGSSLEHAVPVSAEIPSSKGTTNAISTVSSLSTNSPFFLAQRAEQLIAETSRVVPSSSTSSSSSNDEDALARSDRDISEKGDQGLEQQRSHSEAV</sequence>
<evidence type="ECO:0000313" key="2">
    <source>
        <dbReference type="EMBL" id="KAG7402066.1"/>
    </source>
</evidence>
<dbReference type="OrthoDB" id="162287at2759"/>
<protein>
    <submittedName>
        <fullName evidence="2">Uncharacterized protein</fullName>
    </submittedName>
</protein>
<accession>A0A8T1X8B2</accession>
<name>A0A8T1X8B2_9STRA</name>
<evidence type="ECO:0000313" key="3">
    <source>
        <dbReference type="Proteomes" id="UP000693981"/>
    </source>
</evidence>
<feature type="region of interest" description="Disordered" evidence="1">
    <location>
        <begin position="364"/>
        <end position="409"/>
    </location>
</feature>
<gene>
    <name evidence="2" type="ORF">PHYBOEH_007280</name>
</gene>
<comment type="caution">
    <text evidence="2">The sequence shown here is derived from an EMBL/GenBank/DDBJ whole genome shotgun (WGS) entry which is preliminary data.</text>
</comment>
<dbReference type="Proteomes" id="UP000693981">
    <property type="component" value="Unassembled WGS sequence"/>
</dbReference>
<dbReference type="AlphaFoldDB" id="A0A8T1X8B2"/>
<evidence type="ECO:0000256" key="1">
    <source>
        <dbReference type="SAM" id="MobiDB-lite"/>
    </source>
</evidence>
<dbReference type="EMBL" id="JAGDFL010000004">
    <property type="protein sequence ID" value="KAG7402066.1"/>
    <property type="molecule type" value="Genomic_DNA"/>
</dbReference>